<accession>A0ABW9QTF9</accession>
<name>A0ABW9QTF9_9ACTN</name>
<sequence length="49" mass="5670">MAWVYVLCGVFAVLFISGFLFLTLSWRRRMRDASYSRTRRTGPRAGSPL</sequence>
<comment type="caution">
    <text evidence="2">The sequence shown here is derived from an EMBL/GenBank/DDBJ whole genome shotgun (WGS) entry which is preliminary data.</text>
</comment>
<evidence type="ECO:0000256" key="1">
    <source>
        <dbReference type="SAM" id="Phobius"/>
    </source>
</evidence>
<proteinExistence type="predicted"/>
<feature type="transmembrane region" description="Helical" evidence="1">
    <location>
        <begin position="6"/>
        <end position="26"/>
    </location>
</feature>
<reference evidence="2 3" key="1">
    <citation type="submission" date="2019-11" db="EMBL/GenBank/DDBJ databases">
        <title>Acidiferrimicrobium australis gen. nov., sp. nov., an acidophilic and obligately heterotrophic, member of the Actinobacteria that catalyses dissimilatory oxido- reduction of iron isolated from metal-rich acidic water in Chile.</title>
        <authorList>
            <person name="Gonzalez D."/>
            <person name="Huber K."/>
            <person name="Hedrich S."/>
            <person name="Rojas-Villalobos C."/>
            <person name="Quatrini R."/>
            <person name="Dinamarca M.A."/>
            <person name="Schwarz A."/>
            <person name="Canales C."/>
            <person name="Nancucheo I."/>
        </authorList>
    </citation>
    <scope>NUCLEOTIDE SEQUENCE [LARGE SCALE GENOMIC DNA]</scope>
    <source>
        <strain evidence="2 3">USS-CCA1</strain>
    </source>
</reference>
<keyword evidence="1" id="KW-0472">Membrane</keyword>
<organism evidence="2 3">
    <name type="scientific">Acidiferrimicrobium australe</name>
    <dbReference type="NCBI Taxonomy" id="2664430"/>
    <lineage>
        <taxon>Bacteria</taxon>
        <taxon>Bacillati</taxon>
        <taxon>Actinomycetota</taxon>
        <taxon>Acidimicrobiia</taxon>
        <taxon>Acidimicrobiales</taxon>
        <taxon>Acidimicrobiaceae</taxon>
        <taxon>Acidiferrimicrobium</taxon>
    </lineage>
</organism>
<keyword evidence="3" id="KW-1185">Reference proteome</keyword>
<gene>
    <name evidence="2" type="ORF">GHK86_09295</name>
</gene>
<keyword evidence="1" id="KW-0812">Transmembrane</keyword>
<evidence type="ECO:0000313" key="3">
    <source>
        <dbReference type="Proteomes" id="UP000437736"/>
    </source>
</evidence>
<keyword evidence="1" id="KW-1133">Transmembrane helix</keyword>
<dbReference type="EMBL" id="WJHE01000428">
    <property type="protein sequence ID" value="MST32911.1"/>
    <property type="molecule type" value="Genomic_DNA"/>
</dbReference>
<evidence type="ECO:0000313" key="2">
    <source>
        <dbReference type="EMBL" id="MST32911.1"/>
    </source>
</evidence>
<protein>
    <submittedName>
        <fullName evidence="2">Uncharacterized protein</fullName>
    </submittedName>
</protein>
<dbReference type="Proteomes" id="UP000437736">
    <property type="component" value="Unassembled WGS sequence"/>
</dbReference>